<keyword evidence="5 7" id="KW-1133">Transmembrane helix</keyword>
<dbReference type="GO" id="GO:0015205">
    <property type="term" value="F:nucleobase transmembrane transporter activity"/>
    <property type="evidence" value="ECO:0007669"/>
    <property type="project" value="TreeGrafter"/>
</dbReference>
<evidence type="ECO:0000256" key="7">
    <source>
        <dbReference type="SAM" id="Phobius"/>
    </source>
</evidence>
<feature type="transmembrane region" description="Helical" evidence="7">
    <location>
        <begin position="64"/>
        <end position="85"/>
    </location>
</feature>
<sequence>MESSVHTIDPTVCRLGPWRFTLSRLQYCTFTLVGVALLWPWNCFLSASAYYGERFFHTQSLVKIYSLTMMSVSTIVSTTYSYYLSQAQRGVDYKKRIHVGLVATIVVFVLMAISCVSDLFIRMDDYVFFTFLMLMVLVSAMATCLAQNGTMATVNVLGQIYTNAVMVGQAIAGTLPSVALIISILIVGVKERDVTAKVEDDDYYVDKNLGVFIYYITASLVSVASIALLTLTGYLKSEAQYKALNQLLEEGQSSLSDDVCDVVEDDNTLGDTTKTVGEDRAGVLTEPLPPTEAYVPFSVMWGKLKLIVMTIFLTFGVTLIFPVFASIVESVHTDSPSPFFHKSIYIPFIYLIWNLGDLLGRIFCGATNSYILVKNPNHLIIYSLLRFLYIPLFMTCNIHPLGLAPFFLSDLWYMFLQFTFGFSNGQLATSCFMVVGDHCDNDDEKKAAGGFTSVFLSTGLAVGSVLSYLLVLIVN</sequence>
<dbReference type="PANTHER" id="PTHR10332:SF88">
    <property type="entry name" value="EQUILIBRATIVE NUCLEOSIDE TRANSPORTER 1, ISOFORM A"/>
    <property type="match status" value="1"/>
</dbReference>
<dbReference type="GO" id="GO:0005886">
    <property type="term" value="C:plasma membrane"/>
    <property type="evidence" value="ECO:0007669"/>
    <property type="project" value="TreeGrafter"/>
</dbReference>
<dbReference type="PANTHER" id="PTHR10332">
    <property type="entry name" value="EQUILIBRATIVE NUCLEOSIDE TRANSPORTER"/>
    <property type="match status" value="1"/>
</dbReference>
<feature type="transmembrane region" description="Helical" evidence="7">
    <location>
        <begin position="126"/>
        <end position="146"/>
    </location>
</feature>
<feature type="transmembrane region" description="Helical" evidence="7">
    <location>
        <begin position="385"/>
        <end position="408"/>
    </location>
</feature>
<dbReference type="GO" id="GO:0034257">
    <property type="term" value="F:nicotinamide riboside transmembrane transporter activity"/>
    <property type="evidence" value="ECO:0007669"/>
    <property type="project" value="TreeGrafter"/>
</dbReference>
<accession>A0AAX4HD86</accession>
<evidence type="ECO:0000256" key="4">
    <source>
        <dbReference type="ARBA" id="ARBA00022692"/>
    </source>
</evidence>
<dbReference type="EMBL" id="CP138897">
    <property type="protein sequence ID" value="WPK26323.1"/>
    <property type="molecule type" value="Genomic_DNA"/>
</dbReference>
<dbReference type="GeneID" id="88174737"/>
<dbReference type="KEGG" id="asau:88174737"/>
<name>A0AAX4HD86_9ASCO</name>
<feature type="transmembrane region" description="Helical" evidence="7">
    <location>
        <begin position="447"/>
        <end position="474"/>
    </location>
</feature>
<keyword evidence="6 7" id="KW-0472">Membrane</keyword>
<feature type="transmembrane region" description="Helical" evidence="7">
    <location>
        <begin position="306"/>
        <end position="328"/>
    </location>
</feature>
<dbReference type="Proteomes" id="UP001338582">
    <property type="component" value="Chromosome 4"/>
</dbReference>
<dbReference type="PIRSF" id="PIRSF016379">
    <property type="entry name" value="ENT"/>
    <property type="match status" value="1"/>
</dbReference>
<comment type="similarity">
    <text evidence="2">Belongs to the SLC29A/ENT transporter (TC 2.A.57) family.</text>
</comment>
<evidence type="ECO:0008006" key="10">
    <source>
        <dbReference type="Google" id="ProtNLM"/>
    </source>
</evidence>
<feature type="transmembrane region" description="Helical" evidence="7">
    <location>
        <begin position="97"/>
        <end position="120"/>
    </location>
</feature>
<keyword evidence="3" id="KW-0813">Transport</keyword>
<dbReference type="InterPro" id="IPR002259">
    <property type="entry name" value="Eqnu_transpt"/>
</dbReference>
<feature type="transmembrane region" description="Helical" evidence="7">
    <location>
        <begin position="209"/>
        <end position="235"/>
    </location>
</feature>
<gene>
    <name evidence="8" type="ORF">PUMCH_003674</name>
</gene>
<evidence type="ECO:0000256" key="6">
    <source>
        <dbReference type="ARBA" id="ARBA00023136"/>
    </source>
</evidence>
<proteinExistence type="inferred from homology"/>
<organism evidence="8 9">
    <name type="scientific">Australozyma saopauloensis</name>
    <dbReference type="NCBI Taxonomy" id="291208"/>
    <lineage>
        <taxon>Eukaryota</taxon>
        <taxon>Fungi</taxon>
        <taxon>Dikarya</taxon>
        <taxon>Ascomycota</taxon>
        <taxon>Saccharomycotina</taxon>
        <taxon>Pichiomycetes</taxon>
        <taxon>Metschnikowiaceae</taxon>
        <taxon>Australozyma</taxon>
    </lineage>
</organism>
<protein>
    <recommendedName>
        <fullName evidence="10">Nucleoside transporter FUN26</fullName>
    </recommendedName>
</protein>
<dbReference type="PRINTS" id="PR01130">
    <property type="entry name" value="DERENTRNSPRT"/>
</dbReference>
<evidence type="ECO:0000313" key="9">
    <source>
        <dbReference type="Proteomes" id="UP001338582"/>
    </source>
</evidence>
<comment type="subcellular location">
    <subcellularLocation>
        <location evidence="1">Membrane</location>
        <topology evidence="1">Multi-pass membrane protein</topology>
    </subcellularLocation>
</comment>
<evidence type="ECO:0000256" key="5">
    <source>
        <dbReference type="ARBA" id="ARBA00022989"/>
    </source>
</evidence>
<dbReference type="RefSeq" id="XP_062878704.1">
    <property type="nucleotide sequence ID" value="XM_063022634.1"/>
</dbReference>
<dbReference type="GO" id="GO:0000329">
    <property type="term" value="C:fungal-type vacuole membrane"/>
    <property type="evidence" value="ECO:0007669"/>
    <property type="project" value="TreeGrafter"/>
</dbReference>
<dbReference type="AlphaFoldDB" id="A0AAX4HD86"/>
<evidence type="ECO:0000313" key="8">
    <source>
        <dbReference type="EMBL" id="WPK26323.1"/>
    </source>
</evidence>
<feature type="transmembrane region" description="Helical" evidence="7">
    <location>
        <begin position="167"/>
        <end position="189"/>
    </location>
</feature>
<feature type="transmembrane region" description="Helical" evidence="7">
    <location>
        <begin position="348"/>
        <end position="373"/>
    </location>
</feature>
<keyword evidence="9" id="KW-1185">Reference proteome</keyword>
<keyword evidence="4 7" id="KW-0812">Transmembrane</keyword>
<dbReference type="Pfam" id="PF01733">
    <property type="entry name" value="Nucleoside_tran"/>
    <property type="match status" value="1"/>
</dbReference>
<evidence type="ECO:0000256" key="2">
    <source>
        <dbReference type="ARBA" id="ARBA00007965"/>
    </source>
</evidence>
<evidence type="ECO:0000256" key="1">
    <source>
        <dbReference type="ARBA" id="ARBA00004141"/>
    </source>
</evidence>
<feature type="transmembrane region" description="Helical" evidence="7">
    <location>
        <begin position="27"/>
        <end position="52"/>
    </location>
</feature>
<evidence type="ECO:0000256" key="3">
    <source>
        <dbReference type="ARBA" id="ARBA00022448"/>
    </source>
</evidence>
<reference evidence="8 9" key="1">
    <citation type="submission" date="2023-10" db="EMBL/GenBank/DDBJ databases">
        <title>Draft Genome Sequence of Candida saopaulonensis from a very Premature Infant with Sepsis.</title>
        <authorList>
            <person name="Ning Y."/>
            <person name="Dai R."/>
            <person name="Xiao M."/>
            <person name="Xu Y."/>
            <person name="Yan Q."/>
            <person name="Zhang L."/>
        </authorList>
    </citation>
    <scope>NUCLEOTIDE SEQUENCE [LARGE SCALE GENOMIC DNA]</scope>
    <source>
        <strain evidence="8 9">19XY460</strain>
    </source>
</reference>